<dbReference type="AlphaFoldDB" id="A0A1I7U3P0"/>
<organism evidence="7 8">
    <name type="scientific">Caenorhabditis tropicalis</name>
    <dbReference type="NCBI Taxonomy" id="1561998"/>
    <lineage>
        <taxon>Eukaryota</taxon>
        <taxon>Metazoa</taxon>
        <taxon>Ecdysozoa</taxon>
        <taxon>Nematoda</taxon>
        <taxon>Chromadorea</taxon>
        <taxon>Rhabditida</taxon>
        <taxon>Rhabditina</taxon>
        <taxon>Rhabditomorpha</taxon>
        <taxon>Rhabditoidea</taxon>
        <taxon>Rhabditidae</taxon>
        <taxon>Peloderinae</taxon>
        <taxon>Caenorhabditis</taxon>
    </lineage>
</organism>
<dbReference type="Pfam" id="PF03125">
    <property type="entry name" value="Sre"/>
    <property type="match status" value="1"/>
</dbReference>
<keyword evidence="5 6" id="KW-0472">Membrane</keyword>
<evidence type="ECO:0000313" key="8">
    <source>
        <dbReference type="WBParaSite" id="Csp11.Scaffold629.g14529.t1"/>
    </source>
</evidence>
<name>A0A1I7U3P0_9PELO</name>
<evidence type="ECO:0000256" key="2">
    <source>
        <dbReference type="ARBA" id="ARBA00006803"/>
    </source>
</evidence>
<comment type="similarity">
    <text evidence="2">Belongs to the nematode receptor-like protein sre family.</text>
</comment>
<reference evidence="8" key="1">
    <citation type="submission" date="2016-11" db="UniProtKB">
        <authorList>
            <consortium name="WormBaseParasite"/>
        </authorList>
    </citation>
    <scope>IDENTIFICATION</scope>
</reference>
<sequence length="68" mass="7763">MESLNRKRSFTVSQRFQVKENIRALKLGKRLVFSVVGTIVFCGSGVMLVIMGWIPQFLCHFVENGVFL</sequence>
<keyword evidence="3 6" id="KW-0812">Transmembrane</keyword>
<dbReference type="WBParaSite" id="Csp11.Scaffold629.g14529.t1">
    <property type="protein sequence ID" value="Csp11.Scaffold629.g14529.t1"/>
    <property type="gene ID" value="Csp11.Scaffold629.g14529"/>
</dbReference>
<feature type="transmembrane region" description="Helical" evidence="6">
    <location>
        <begin position="31"/>
        <end position="54"/>
    </location>
</feature>
<keyword evidence="7" id="KW-1185">Reference proteome</keyword>
<dbReference type="Proteomes" id="UP000095282">
    <property type="component" value="Unplaced"/>
</dbReference>
<evidence type="ECO:0000256" key="1">
    <source>
        <dbReference type="ARBA" id="ARBA00004141"/>
    </source>
</evidence>
<evidence type="ECO:0000256" key="6">
    <source>
        <dbReference type="SAM" id="Phobius"/>
    </source>
</evidence>
<dbReference type="GO" id="GO:0007606">
    <property type="term" value="P:sensory perception of chemical stimulus"/>
    <property type="evidence" value="ECO:0007669"/>
    <property type="project" value="InterPro"/>
</dbReference>
<evidence type="ECO:0000313" key="7">
    <source>
        <dbReference type="Proteomes" id="UP000095282"/>
    </source>
</evidence>
<proteinExistence type="inferred from homology"/>
<dbReference type="InterPro" id="IPR004151">
    <property type="entry name" value="7TM_GPCR_serpentine_rcpt_Sre"/>
</dbReference>
<evidence type="ECO:0000256" key="5">
    <source>
        <dbReference type="ARBA" id="ARBA00023136"/>
    </source>
</evidence>
<protein>
    <submittedName>
        <fullName evidence="8">DUF1634 domain-containing protein</fullName>
    </submittedName>
</protein>
<dbReference type="GO" id="GO:0016020">
    <property type="term" value="C:membrane"/>
    <property type="evidence" value="ECO:0007669"/>
    <property type="project" value="UniProtKB-SubCell"/>
</dbReference>
<keyword evidence="4 6" id="KW-1133">Transmembrane helix</keyword>
<evidence type="ECO:0000256" key="3">
    <source>
        <dbReference type="ARBA" id="ARBA00022692"/>
    </source>
</evidence>
<evidence type="ECO:0000256" key="4">
    <source>
        <dbReference type="ARBA" id="ARBA00022989"/>
    </source>
</evidence>
<comment type="subcellular location">
    <subcellularLocation>
        <location evidence="1">Membrane</location>
        <topology evidence="1">Multi-pass membrane protein</topology>
    </subcellularLocation>
</comment>
<accession>A0A1I7U3P0</accession>